<dbReference type="InterPro" id="IPR001697">
    <property type="entry name" value="Pyr_Knase"/>
</dbReference>
<dbReference type="FunFam" id="3.20.20.60:FF:000001">
    <property type="entry name" value="Pyruvate kinase"/>
    <property type="match status" value="1"/>
</dbReference>
<comment type="catalytic activity">
    <reaction evidence="18 20">
        <text>pyruvate + ATP = phosphoenolpyruvate + ADP + H(+)</text>
        <dbReference type="Rhea" id="RHEA:18157"/>
        <dbReference type="ChEBI" id="CHEBI:15361"/>
        <dbReference type="ChEBI" id="CHEBI:15378"/>
        <dbReference type="ChEBI" id="CHEBI:30616"/>
        <dbReference type="ChEBI" id="CHEBI:58702"/>
        <dbReference type="ChEBI" id="CHEBI:456216"/>
        <dbReference type="EC" id="2.7.1.40"/>
    </reaction>
</comment>
<sequence length="587" mass="63504">MRRTKIICTLGPACESEEILRELVLAGMDVARMNFSHGSYEEHKRRIDMLKKIREETGRPVALLLDTKGPEIRTGKFKNGSATLSEGDSFVLTHDDILGDEHKVSVSYKGLYKDVKKGDRILIDDGLIELEVTAITGKDIHCVVLNGGVLGNNKGINVPGVDINLPSVTQQDIEDIKFGIENDVDFIAASFVRKADDVIEIRKILDKYNGQDIKIISKIENRQGVNNIDEILLASDGIMVARGDLGVEIPVEEVPVVQKMLIEKCFRSGKPVITATQMLDSMIRNPRPTRAEASDVANAIYDGTSAIMLSGETASGKYPVEALKTMSKIAEKAESSIDYWKRFMNTQHEMLPTITNAISHATCTTAMDLKASAIITVTKSGHTARMISRFRPECPIIATTVSPKVQRQLSLCWGVVPFLVSEAKSTDEMFDTGVQKALESGLVKHGDLTVITAGVPIGVSGTTNILKVQLVGKVLVKGTGIGTGVITGELCVAKTADELKRKYAKGNIIVVPYTTNEMLPMIKSASALIVEESGTNNHAAIVGLALDIPVIVGAQNATSLLKSGCVVTVDAERGIVHNENLMPCSLE</sequence>
<reference evidence="24 25" key="1">
    <citation type="submission" date="2016-02" db="EMBL/GenBank/DDBJ databases">
        <title>Comparison of Clostridium stercorarium subspecies using comparative genomics and transcriptomics.</title>
        <authorList>
            <person name="Schellenberg J."/>
            <person name="Thallinger G."/>
            <person name="Levin D.B."/>
            <person name="Zhang X."/>
            <person name="Alvare G."/>
            <person name="Fristensky B."/>
            <person name="Sparling R."/>
        </authorList>
    </citation>
    <scope>NUCLEOTIDE SEQUENCE [LARGE SCALE GENOMIC DNA]</scope>
    <source>
        <strain evidence="24 25">DSM 2910</strain>
    </source>
</reference>
<dbReference type="FunFam" id="2.40.33.10:FF:000001">
    <property type="entry name" value="Pyruvate kinase"/>
    <property type="match status" value="1"/>
</dbReference>
<evidence type="ECO:0000256" key="8">
    <source>
        <dbReference type="ARBA" id="ARBA00018587"/>
    </source>
</evidence>
<dbReference type="InterPro" id="IPR008279">
    <property type="entry name" value="PEP-util_enz_mobile_dom"/>
</dbReference>
<evidence type="ECO:0000256" key="17">
    <source>
        <dbReference type="ARBA" id="ARBA00023317"/>
    </source>
</evidence>
<feature type="domain" description="Pyruvate kinase C-terminal" evidence="23">
    <location>
        <begin position="356"/>
        <end position="468"/>
    </location>
</feature>
<dbReference type="SUPFAM" id="SSF51621">
    <property type="entry name" value="Phosphoenolpyruvate/pyruvate domain"/>
    <property type="match status" value="1"/>
</dbReference>
<dbReference type="SUPFAM" id="SSF50800">
    <property type="entry name" value="PK beta-barrel domain-like"/>
    <property type="match status" value="1"/>
</dbReference>
<dbReference type="InterPro" id="IPR018209">
    <property type="entry name" value="Pyrv_Knase_AS"/>
</dbReference>
<proteinExistence type="inferred from homology"/>
<evidence type="ECO:0000259" key="22">
    <source>
        <dbReference type="Pfam" id="PF00391"/>
    </source>
</evidence>
<evidence type="ECO:0000256" key="10">
    <source>
        <dbReference type="ARBA" id="ARBA00022723"/>
    </source>
</evidence>
<evidence type="ECO:0000256" key="6">
    <source>
        <dbReference type="ARBA" id="ARBA00011881"/>
    </source>
</evidence>
<dbReference type="NCBIfam" id="NF004491">
    <property type="entry name" value="PRK05826.1"/>
    <property type="match status" value="1"/>
</dbReference>
<evidence type="ECO:0000256" key="18">
    <source>
        <dbReference type="ARBA" id="ARBA00048152"/>
    </source>
</evidence>
<evidence type="ECO:0000256" key="16">
    <source>
        <dbReference type="ARBA" id="ARBA00023152"/>
    </source>
</evidence>
<dbReference type="Gene3D" id="3.40.1380.20">
    <property type="entry name" value="Pyruvate kinase, C-terminal domain"/>
    <property type="match status" value="1"/>
</dbReference>
<organism evidence="24 25">
    <name type="scientific">Thermoclostridium stercorarium subsp. thermolacticum DSM 2910</name>
    <dbReference type="NCBI Taxonomy" id="1121336"/>
    <lineage>
        <taxon>Bacteria</taxon>
        <taxon>Bacillati</taxon>
        <taxon>Bacillota</taxon>
        <taxon>Clostridia</taxon>
        <taxon>Eubacteriales</taxon>
        <taxon>Oscillospiraceae</taxon>
        <taxon>Thermoclostridium</taxon>
    </lineage>
</organism>
<evidence type="ECO:0000256" key="5">
    <source>
        <dbReference type="ARBA" id="ARBA00008663"/>
    </source>
</evidence>
<comment type="subunit">
    <text evidence="6">Homotetramer.</text>
</comment>
<dbReference type="InterPro" id="IPR040442">
    <property type="entry name" value="Pyrv_kinase-like_dom_sf"/>
</dbReference>
<feature type="domain" description="PEP-utilising enzyme mobile" evidence="22">
    <location>
        <begin position="505"/>
        <end position="574"/>
    </location>
</feature>
<dbReference type="FunFam" id="3.40.1380.20:FF:000013">
    <property type="entry name" value="Pyruvate kinase"/>
    <property type="match status" value="1"/>
</dbReference>
<dbReference type="GO" id="GO:0005524">
    <property type="term" value="F:ATP binding"/>
    <property type="evidence" value="ECO:0007669"/>
    <property type="project" value="UniProtKB-KW"/>
</dbReference>
<keyword evidence="10" id="KW-0479">Metal-binding</keyword>
<dbReference type="InterPro" id="IPR036918">
    <property type="entry name" value="Pyrv_Knase_C_sf"/>
</dbReference>
<keyword evidence="13" id="KW-0067">ATP-binding</keyword>
<keyword evidence="11" id="KW-0547">Nucleotide-binding</keyword>
<evidence type="ECO:0000256" key="11">
    <source>
        <dbReference type="ARBA" id="ARBA00022741"/>
    </source>
</evidence>
<evidence type="ECO:0000313" key="24">
    <source>
        <dbReference type="EMBL" id="ANW99556.1"/>
    </source>
</evidence>
<dbReference type="Pfam" id="PF02887">
    <property type="entry name" value="PK_C"/>
    <property type="match status" value="1"/>
</dbReference>
<dbReference type="Proteomes" id="UP000092971">
    <property type="component" value="Chromosome"/>
</dbReference>
<evidence type="ECO:0000313" key="25">
    <source>
        <dbReference type="Proteomes" id="UP000092971"/>
    </source>
</evidence>
<evidence type="ECO:0000256" key="13">
    <source>
        <dbReference type="ARBA" id="ARBA00022840"/>
    </source>
</evidence>
<dbReference type="SUPFAM" id="SSF52009">
    <property type="entry name" value="Phosphohistidine domain"/>
    <property type="match status" value="1"/>
</dbReference>
<dbReference type="InterPro" id="IPR011037">
    <property type="entry name" value="Pyrv_Knase-like_insert_dom_sf"/>
</dbReference>
<dbReference type="InterPro" id="IPR015793">
    <property type="entry name" value="Pyrv_Knase_brl"/>
</dbReference>
<dbReference type="PANTHER" id="PTHR11817">
    <property type="entry name" value="PYRUVATE KINASE"/>
    <property type="match status" value="1"/>
</dbReference>
<comment type="cofactor">
    <cofactor evidence="1">
        <name>Mg(2+)</name>
        <dbReference type="ChEBI" id="CHEBI:18420"/>
    </cofactor>
</comment>
<dbReference type="Gene3D" id="3.50.30.10">
    <property type="entry name" value="Phosphohistidine domain"/>
    <property type="match status" value="1"/>
</dbReference>
<evidence type="ECO:0000256" key="7">
    <source>
        <dbReference type="ARBA" id="ARBA00012142"/>
    </source>
</evidence>
<dbReference type="RefSeq" id="WP_015359969.1">
    <property type="nucleotide sequence ID" value="NZ_CP014672.1"/>
</dbReference>
<dbReference type="GO" id="GO:0000287">
    <property type="term" value="F:magnesium ion binding"/>
    <property type="evidence" value="ECO:0007669"/>
    <property type="project" value="UniProtKB-UniRule"/>
</dbReference>
<evidence type="ECO:0000259" key="21">
    <source>
        <dbReference type="Pfam" id="PF00224"/>
    </source>
</evidence>
<comment type="pathway">
    <text evidence="3 20">Carbohydrate degradation; glycolysis; pyruvate from D-glyceraldehyde 3-phosphate: step 5/5.</text>
</comment>
<dbReference type="GO" id="GO:0006950">
    <property type="term" value="P:response to stress"/>
    <property type="evidence" value="ECO:0007669"/>
    <property type="project" value="UniProtKB-ARBA"/>
</dbReference>
<keyword evidence="9 20" id="KW-0808">Transferase</keyword>
<evidence type="ECO:0000256" key="14">
    <source>
        <dbReference type="ARBA" id="ARBA00022842"/>
    </source>
</evidence>
<dbReference type="Pfam" id="PF00391">
    <property type="entry name" value="PEP-utilizers"/>
    <property type="match status" value="1"/>
</dbReference>
<keyword evidence="14 20" id="KW-0460">Magnesium</keyword>
<dbReference type="EMBL" id="CP014672">
    <property type="protein sequence ID" value="ANW99556.1"/>
    <property type="molecule type" value="Genomic_DNA"/>
</dbReference>
<protein>
    <recommendedName>
        <fullName evidence="8 19">Pyruvate kinase</fullName>
        <ecNumber evidence="7 19">2.7.1.40</ecNumber>
    </recommendedName>
</protein>
<dbReference type="Gene3D" id="3.20.20.60">
    <property type="entry name" value="Phosphoenolpyruvate-binding domains"/>
    <property type="match status" value="1"/>
</dbReference>
<comment type="similarity">
    <text evidence="4">In the C-terminal section; belongs to the PEP-utilizing enzyme family.</text>
</comment>
<comment type="cofactor">
    <cofactor evidence="2">
        <name>K(+)</name>
        <dbReference type="ChEBI" id="CHEBI:29103"/>
    </cofactor>
</comment>
<evidence type="ECO:0000256" key="3">
    <source>
        <dbReference type="ARBA" id="ARBA00004997"/>
    </source>
</evidence>
<keyword evidence="15" id="KW-0630">Potassium</keyword>
<keyword evidence="12 20" id="KW-0418">Kinase</keyword>
<dbReference type="InterPro" id="IPR015806">
    <property type="entry name" value="Pyrv_Knase_insert_dom_sf"/>
</dbReference>
<dbReference type="PROSITE" id="PS00110">
    <property type="entry name" value="PYRUVATE_KINASE"/>
    <property type="match status" value="1"/>
</dbReference>
<dbReference type="InterPro" id="IPR015813">
    <property type="entry name" value="Pyrv/PenolPyrv_kinase-like_dom"/>
</dbReference>
<keyword evidence="16 20" id="KW-0324">Glycolysis</keyword>
<feature type="domain" description="Pyruvate kinase barrel" evidence="21">
    <location>
        <begin position="1"/>
        <end position="322"/>
    </location>
</feature>
<dbReference type="OrthoDB" id="9812123at2"/>
<dbReference type="GO" id="GO:0030955">
    <property type="term" value="F:potassium ion binding"/>
    <property type="evidence" value="ECO:0007669"/>
    <property type="project" value="UniProtKB-UniRule"/>
</dbReference>
<name>A0A1B1YFK7_THEST</name>
<evidence type="ECO:0000259" key="23">
    <source>
        <dbReference type="Pfam" id="PF02887"/>
    </source>
</evidence>
<dbReference type="InterPro" id="IPR036637">
    <property type="entry name" value="Phosphohistidine_dom_sf"/>
</dbReference>
<dbReference type="UniPathway" id="UPA00109">
    <property type="reaction ID" value="UER00188"/>
</dbReference>
<dbReference type="Gene3D" id="2.40.33.10">
    <property type="entry name" value="PK beta-barrel domain-like"/>
    <property type="match status" value="1"/>
</dbReference>
<dbReference type="GO" id="GO:0016301">
    <property type="term" value="F:kinase activity"/>
    <property type="evidence" value="ECO:0007669"/>
    <property type="project" value="UniProtKB-KW"/>
</dbReference>
<dbReference type="Pfam" id="PF00224">
    <property type="entry name" value="PK"/>
    <property type="match status" value="1"/>
</dbReference>
<accession>A0A1B1YFK7</accession>
<evidence type="ECO:0000256" key="20">
    <source>
        <dbReference type="RuleBase" id="RU000504"/>
    </source>
</evidence>
<evidence type="ECO:0000256" key="4">
    <source>
        <dbReference type="ARBA" id="ARBA00006237"/>
    </source>
</evidence>
<dbReference type="PRINTS" id="PR01050">
    <property type="entry name" value="PYRUVTKNASE"/>
</dbReference>
<evidence type="ECO:0000256" key="19">
    <source>
        <dbReference type="NCBIfam" id="TIGR01064"/>
    </source>
</evidence>
<comment type="similarity">
    <text evidence="5 20">Belongs to the pyruvate kinase family.</text>
</comment>
<dbReference type="InterPro" id="IPR015795">
    <property type="entry name" value="Pyrv_Knase_C"/>
</dbReference>
<evidence type="ECO:0000256" key="15">
    <source>
        <dbReference type="ARBA" id="ARBA00022958"/>
    </source>
</evidence>
<dbReference type="GO" id="GO:0004743">
    <property type="term" value="F:pyruvate kinase activity"/>
    <property type="evidence" value="ECO:0007669"/>
    <property type="project" value="UniProtKB-UniRule"/>
</dbReference>
<evidence type="ECO:0000256" key="12">
    <source>
        <dbReference type="ARBA" id="ARBA00022777"/>
    </source>
</evidence>
<dbReference type="AlphaFoldDB" id="A0A1B1YFK7"/>
<evidence type="ECO:0000256" key="1">
    <source>
        <dbReference type="ARBA" id="ARBA00001946"/>
    </source>
</evidence>
<dbReference type="EC" id="2.7.1.40" evidence="7 19"/>
<evidence type="ECO:0000256" key="2">
    <source>
        <dbReference type="ARBA" id="ARBA00001958"/>
    </source>
</evidence>
<dbReference type="NCBIfam" id="TIGR01064">
    <property type="entry name" value="pyruv_kin"/>
    <property type="match status" value="1"/>
</dbReference>
<dbReference type="SUPFAM" id="SSF52935">
    <property type="entry name" value="PK C-terminal domain-like"/>
    <property type="match status" value="1"/>
</dbReference>
<dbReference type="NCBIfam" id="NF004978">
    <property type="entry name" value="PRK06354.1"/>
    <property type="match status" value="1"/>
</dbReference>
<gene>
    <name evidence="24" type="ORF">CSTERTH_11200</name>
</gene>
<evidence type="ECO:0000256" key="9">
    <source>
        <dbReference type="ARBA" id="ARBA00022679"/>
    </source>
</evidence>
<keyword evidence="17 24" id="KW-0670">Pyruvate</keyword>